<feature type="transmembrane region" description="Helical" evidence="7">
    <location>
        <begin position="88"/>
        <end position="112"/>
    </location>
</feature>
<keyword evidence="9" id="KW-1185">Reference proteome</keyword>
<feature type="transmembrane region" description="Helical" evidence="7">
    <location>
        <begin position="148"/>
        <end position="169"/>
    </location>
</feature>
<feature type="transmembrane region" description="Helical" evidence="7">
    <location>
        <begin position="181"/>
        <end position="199"/>
    </location>
</feature>
<feature type="transmembrane region" description="Helical" evidence="7">
    <location>
        <begin position="211"/>
        <end position="232"/>
    </location>
</feature>
<dbReference type="NCBIfam" id="TIGR00879">
    <property type="entry name" value="SP"/>
    <property type="match status" value="1"/>
</dbReference>
<feature type="transmembrane region" description="Helical" evidence="7">
    <location>
        <begin position="309"/>
        <end position="329"/>
    </location>
</feature>
<evidence type="ECO:0000256" key="4">
    <source>
        <dbReference type="ARBA" id="ARBA00023136"/>
    </source>
</evidence>
<feature type="domain" description="Major facilitator superfamily (MFS) profile" evidence="8">
    <location>
        <begin position="40"/>
        <end position="483"/>
    </location>
</feature>
<accession>A0ABM1MN05</accession>
<dbReference type="InterPro" id="IPR003663">
    <property type="entry name" value="Sugar/inositol_transpt"/>
</dbReference>
<comment type="similarity">
    <text evidence="6">Belongs to the major facilitator superfamily. Sugar transporter (TC 2.A.1.1) family.</text>
</comment>
<dbReference type="InterPro" id="IPR045263">
    <property type="entry name" value="GLUT"/>
</dbReference>
<evidence type="ECO:0000256" key="2">
    <source>
        <dbReference type="ARBA" id="ARBA00022692"/>
    </source>
</evidence>
<dbReference type="PROSITE" id="PS50850">
    <property type="entry name" value="MFS"/>
    <property type="match status" value="1"/>
</dbReference>
<organism evidence="9 10">
    <name type="scientific">Nicrophorus vespilloides</name>
    <name type="common">Boreal carrion beetle</name>
    <dbReference type="NCBI Taxonomy" id="110193"/>
    <lineage>
        <taxon>Eukaryota</taxon>
        <taxon>Metazoa</taxon>
        <taxon>Ecdysozoa</taxon>
        <taxon>Arthropoda</taxon>
        <taxon>Hexapoda</taxon>
        <taxon>Insecta</taxon>
        <taxon>Pterygota</taxon>
        <taxon>Neoptera</taxon>
        <taxon>Endopterygota</taxon>
        <taxon>Coleoptera</taxon>
        <taxon>Polyphaga</taxon>
        <taxon>Staphyliniformia</taxon>
        <taxon>Silphidae</taxon>
        <taxon>Nicrophorinae</taxon>
        <taxon>Nicrophorus</taxon>
    </lineage>
</organism>
<dbReference type="RefSeq" id="XP_017775956.1">
    <property type="nucleotide sequence ID" value="XM_017920467.1"/>
</dbReference>
<dbReference type="PRINTS" id="PR00171">
    <property type="entry name" value="SUGRTRNSPORT"/>
</dbReference>
<dbReference type="RefSeq" id="XP_017775955.1">
    <property type="nucleotide sequence ID" value="XM_017920466.1"/>
</dbReference>
<feature type="transmembrane region" description="Helical" evidence="7">
    <location>
        <begin position="391"/>
        <end position="417"/>
    </location>
</feature>
<sequence>MEQQGECQSLFTRAPQRTAFEKPEFAPVNIGWTRLLILAGISTTIGSSLTVGYNIGVVNSPAGLIKAFCNESFYERFGLVLGVAQLDVLWSAIVSIFLVGGAAGSLSGSWLADRVGRKGAIVTSTVLAVVSSILFVTSKSLNSVEMLILGRLLVGMSSGLATCVVPMYLMELAPLKLRGAVGVLCPLGVTFGVLVGQVMSLSQVLGKEDTWPVLLGFYLVFVGLSSVALPFLPESPKYLYIVKGETQLAIRQLEKIRGVEQQSLVADMQELQAEQSCETKVWNLKTVLGDKNLLLPILLVCSMQAGQQFVGINAVFYYSVSIFMSAGLSEQNSQYATIGAGVINLAMAVISIPVMSRVDRRLVFQISSSSAAVCLFILGIAISYIDTISWMPYLSIVGVLGFVFCYGIGLGPIPYFIGSELFEVGPRPSAMALGSMANWAGNFIIGMTFPTMQMLIGANSFFIFAIVAVLLFVFIRMYLPETRGCDPIVIAHYCRNGLSLSVQTPMSPVNTLNTDETTTAGSNEYK</sequence>
<evidence type="ECO:0000256" key="6">
    <source>
        <dbReference type="RuleBase" id="RU003346"/>
    </source>
</evidence>
<keyword evidence="6" id="KW-0813">Transport</keyword>
<keyword evidence="4 7" id="KW-0472">Membrane</keyword>
<dbReference type="InterPro" id="IPR020846">
    <property type="entry name" value="MFS_dom"/>
</dbReference>
<keyword evidence="2 7" id="KW-0812">Transmembrane</keyword>
<dbReference type="SUPFAM" id="SSF103473">
    <property type="entry name" value="MFS general substrate transporter"/>
    <property type="match status" value="1"/>
</dbReference>
<feature type="transmembrane region" description="Helical" evidence="7">
    <location>
        <begin position="455"/>
        <end position="475"/>
    </location>
</feature>
<evidence type="ECO:0000256" key="5">
    <source>
        <dbReference type="ARBA" id="ARBA00023180"/>
    </source>
</evidence>
<evidence type="ECO:0000256" key="1">
    <source>
        <dbReference type="ARBA" id="ARBA00004141"/>
    </source>
</evidence>
<dbReference type="Gene3D" id="1.20.1250.20">
    <property type="entry name" value="MFS general substrate transporter like domains"/>
    <property type="match status" value="1"/>
</dbReference>
<dbReference type="PROSITE" id="PS00216">
    <property type="entry name" value="SUGAR_TRANSPORT_1"/>
    <property type="match status" value="1"/>
</dbReference>
<proteinExistence type="inferred from homology"/>
<keyword evidence="5" id="KW-0325">Glycoprotein</keyword>
<gene>
    <name evidence="10 11" type="primary">LOC108562205</name>
</gene>
<dbReference type="InterPro" id="IPR005828">
    <property type="entry name" value="MFS_sugar_transport-like"/>
</dbReference>
<dbReference type="Proteomes" id="UP000695000">
    <property type="component" value="Unplaced"/>
</dbReference>
<dbReference type="PROSITE" id="PS00217">
    <property type="entry name" value="SUGAR_TRANSPORT_2"/>
    <property type="match status" value="1"/>
</dbReference>
<dbReference type="PANTHER" id="PTHR23503">
    <property type="entry name" value="SOLUTE CARRIER FAMILY 2"/>
    <property type="match status" value="1"/>
</dbReference>
<reference evidence="10 11" key="1">
    <citation type="submission" date="2025-05" db="UniProtKB">
        <authorList>
            <consortium name="RefSeq"/>
        </authorList>
    </citation>
    <scope>IDENTIFICATION</scope>
    <source>
        <tissue evidence="10 11">Whole Larva</tissue>
    </source>
</reference>
<keyword evidence="3 7" id="KW-1133">Transmembrane helix</keyword>
<feature type="transmembrane region" description="Helical" evidence="7">
    <location>
        <begin position="429"/>
        <end position="449"/>
    </location>
</feature>
<dbReference type="InterPro" id="IPR036259">
    <property type="entry name" value="MFS_trans_sf"/>
</dbReference>
<evidence type="ECO:0000256" key="3">
    <source>
        <dbReference type="ARBA" id="ARBA00022989"/>
    </source>
</evidence>
<dbReference type="CDD" id="cd17357">
    <property type="entry name" value="MFS_GLUT_Class1_2_like"/>
    <property type="match status" value="1"/>
</dbReference>
<comment type="subcellular location">
    <subcellularLocation>
        <location evidence="1">Membrane</location>
        <topology evidence="1">Multi-pass membrane protein</topology>
    </subcellularLocation>
</comment>
<evidence type="ECO:0000313" key="10">
    <source>
        <dbReference type="RefSeq" id="XP_017775955.1"/>
    </source>
</evidence>
<dbReference type="Pfam" id="PF00083">
    <property type="entry name" value="Sugar_tr"/>
    <property type="match status" value="1"/>
</dbReference>
<dbReference type="InterPro" id="IPR005829">
    <property type="entry name" value="Sugar_transporter_CS"/>
</dbReference>
<evidence type="ECO:0000259" key="8">
    <source>
        <dbReference type="PROSITE" id="PS50850"/>
    </source>
</evidence>
<dbReference type="GeneID" id="108562205"/>
<evidence type="ECO:0000313" key="9">
    <source>
        <dbReference type="Proteomes" id="UP000695000"/>
    </source>
</evidence>
<protein>
    <submittedName>
        <fullName evidence="10 11">Solute carrier family 2, facilitated glucose transporter member 1-like isoform X1</fullName>
    </submittedName>
</protein>
<name>A0ABM1MN05_NICVS</name>
<feature type="transmembrane region" description="Helical" evidence="7">
    <location>
        <begin position="362"/>
        <end position="385"/>
    </location>
</feature>
<feature type="transmembrane region" description="Helical" evidence="7">
    <location>
        <begin position="335"/>
        <end position="355"/>
    </location>
</feature>
<dbReference type="PANTHER" id="PTHR23503:SF127">
    <property type="entry name" value="FI08437P-RELATED"/>
    <property type="match status" value="1"/>
</dbReference>
<feature type="transmembrane region" description="Helical" evidence="7">
    <location>
        <begin position="119"/>
        <end position="136"/>
    </location>
</feature>
<evidence type="ECO:0000256" key="7">
    <source>
        <dbReference type="SAM" id="Phobius"/>
    </source>
</evidence>
<evidence type="ECO:0000313" key="11">
    <source>
        <dbReference type="RefSeq" id="XP_017775956.1"/>
    </source>
</evidence>